<feature type="transmembrane region" description="Helical" evidence="7">
    <location>
        <begin position="81"/>
        <end position="100"/>
    </location>
</feature>
<feature type="domain" description="Cation efflux protein transmembrane" evidence="8">
    <location>
        <begin position="17"/>
        <end position="211"/>
    </location>
</feature>
<keyword evidence="5 7" id="KW-1133">Transmembrane helix</keyword>
<keyword evidence="11" id="KW-1185">Reference proteome</keyword>
<dbReference type="InterPro" id="IPR027469">
    <property type="entry name" value="Cation_efflux_TMD_sf"/>
</dbReference>
<feature type="transmembrane region" description="Helical" evidence="7">
    <location>
        <begin position="12"/>
        <end position="34"/>
    </location>
</feature>
<comment type="subcellular location">
    <subcellularLocation>
        <location evidence="1">Membrane</location>
        <topology evidence="1">Multi-pass membrane protein</topology>
    </subcellularLocation>
</comment>
<reference evidence="10 11" key="1">
    <citation type="submission" date="2024-05" db="EMBL/GenBank/DDBJ databases">
        <authorList>
            <consortium name="Candidatus Magnetaquicoccaceae bacterium FCR-1 genome sequencing consortium"/>
            <person name="Shimoshige H."/>
            <person name="Shimamura S."/>
            <person name="Taoka A."/>
            <person name="Kobayashi H."/>
            <person name="Maekawa T."/>
        </authorList>
    </citation>
    <scope>NUCLEOTIDE SEQUENCE [LARGE SCALE GENOMIC DNA]</scope>
    <source>
        <strain evidence="10 11">FCR-1</strain>
    </source>
</reference>
<dbReference type="Gene3D" id="3.30.70.1350">
    <property type="entry name" value="Cation efflux protein, cytoplasmic domain"/>
    <property type="match status" value="1"/>
</dbReference>
<dbReference type="SUPFAM" id="SSF160240">
    <property type="entry name" value="Cation efflux protein cytoplasmic domain-like"/>
    <property type="match status" value="1"/>
</dbReference>
<comment type="caution">
    <text evidence="10">The sequence shown here is derived from an EMBL/GenBank/DDBJ whole genome shotgun (WGS) entry which is preliminary data.</text>
</comment>
<accession>A0ABQ0CAF1</accession>
<evidence type="ECO:0000256" key="5">
    <source>
        <dbReference type="ARBA" id="ARBA00022989"/>
    </source>
</evidence>
<dbReference type="Pfam" id="PF01545">
    <property type="entry name" value="Cation_efflux"/>
    <property type="match status" value="1"/>
</dbReference>
<feature type="transmembrane region" description="Helical" evidence="7">
    <location>
        <begin position="40"/>
        <end position="61"/>
    </location>
</feature>
<evidence type="ECO:0000259" key="8">
    <source>
        <dbReference type="Pfam" id="PF01545"/>
    </source>
</evidence>
<dbReference type="InterPro" id="IPR002524">
    <property type="entry name" value="Cation_efflux"/>
</dbReference>
<dbReference type="Gene3D" id="1.20.1510.10">
    <property type="entry name" value="Cation efflux protein transmembrane domain"/>
    <property type="match status" value="1"/>
</dbReference>
<dbReference type="SUPFAM" id="SSF161111">
    <property type="entry name" value="Cation efflux protein transmembrane domain-like"/>
    <property type="match status" value="1"/>
</dbReference>
<dbReference type="RefSeq" id="WP_420905558.1">
    <property type="nucleotide sequence ID" value="NZ_BAAFGK010000004.1"/>
</dbReference>
<dbReference type="InterPro" id="IPR058533">
    <property type="entry name" value="Cation_efflux_TM"/>
</dbReference>
<dbReference type="EMBL" id="BAAFGK010000004">
    <property type="protein sequence ID" value="GAB0057872.1"/>
    <property type="molecule type" value="Genomic_DNA"/>
</dbReference>
<evidence type="ECO:0000313" key="11">
    <source>
        <dbReference type="Proteomes" id="UP001628193"/>
    </source>
</evidence>
<sequence length="328" mass="36403">MNYPQCLICHKTVGWTGLVVNIGLSLLKLFVGFISGSQALMIDALYSAKDVLTSFLILLGLKYSKKPIDEEHQFGHGKAEFLFSLVVGLSMIVITGMFIYFEADKLLSGAMMQHKAPHMIALWTSLFVVGANLYMWYYTRCVAQQVNSPIVAILSDHQKSDAISSMAVALGIIGSHYLNMPWLDTLVAVGECLDLFHLGVKISWEALQGLMDVSAPQETIHKVKELTRTIPGVTSVESVLTRRVGQDIWVTLVIGVDPEITIERGKEISLWVEERLVEGIPHLGEVSVHFKSASGSLPELQMMENELAEMRQRFARRIETDSPDLGVV</sequence>
<evidence type="ECO:0000256" key="4">
    <source>
        <dbReference type="ARBA" id="ARBA00022692"/>
    </source>
</evidence>
<feature type="domain" description="Cation efflux protein cytoplasmic" evidence="9">
    <location>
        <begin position="216"/>
        <end position="290"/>
    </location>
</feature>
<dbReference type="NCBIfam" id="NF033615">
    <property type="entry name" value="CDF_MamM"/>
    <property type="match status" value="1"/>
</dbReference>
<evidence type="ECO:0000256" key="1">
    <source>
        <dbReference type="ARBA" id="ARBA00004141"/>
    </source>
</evidence>
<name>A0ABQ0CAF1_9PROT</name>
<dbReference type="InterPro" id="IPR036837">
    <property type="entry name" value="Cation_efflux_CTD_sf"/>
</dbReference>
<proteinExistence type="inferred from homology"/>
<evidence type="ECO:0000259" key="9">
    <source>
        <dbReference type="Pfam" id="PF16916"/>
    </source>
</evidence>
<keyword evidence="6 7" id="KW-0472">Membrane</keyword>
<dbReference type="Proteomes" id="UP001628193">
    <property type="component" value="Unassembled WGS sequence"/>
</dbReference>
<dbReference type="InterPro" id="IPR050291">
    <property type="entry name" value="CDF_Transporter"/>
</dbReference>
<organism evidence="10 11">
    <name type="scientific">Candidatus Magnetaquiglobus chichijimensis</name>
    <dbReference type="NCBI Taxonomy" id="3141448"/>
    <lineage>
        <taxon>Bacteria</taxon>
        <taxon>Pseudomonadati</taxon>
        <taxon>Pseudomonadota</taxon>
        <taxon>Magnetococcia</taxon>
        <taxon>Magnetococcales</taxon>
        <taxon>Candidatus Magnetaquicoccaceae</taxon>
        <taxon>Candidatus Magnetaquiglobus</taxon>
    </lineage>
</organism>
<evidence type="ECO:0000313" key="10">
    <source>
        <dbReference type="EMBL" id="GAB0057872.1"/>
    </source>
</evidence>
<dbReference type="InterPro" id="IPR027470">
    <property type="entry name" value="Cation_efflux_CTD"/>
</dbReference>
<dbReference type="PANTHER" id="PTHR43840:SF15">
    <property type="entry name" value="MITOCHONDRIAL METAL TRANSPORTER 1-RELATED"/>
    <property type="match status" value="1"/>
</dbReference>
<feature type="transmembrane region" description="Helical" evidence="7">
    <location>
        <begin position="120"/>
        <end position="138"/>
    </location>
</feature>
<gene>
    <name evidence="10" type="primary">mamM</name>
    <name evidence="10" type="ORF">SIID45300_02206</name>
</gene>
<dbReference type="InterPro" id="IPR053502">
    <property type="entry name" value="Magnetosome_CDF-Related"/>
</dbReference>
<dbReference type="Pfam" id="PF16916">
    <property type="entry name" value="ZT_dimer"/>
    <property type="match status" value="1"/>
</dbReference>
<evidence type="ECO:0000256" key="3">
    <source>
        <dbReference type="ARBA" id="ARBA00022448"/>
    </source>
</evidence>
<evidence type="ECO:0000256" key="6">
    <source>
        <dbReference type="ARBA" id="ARBA00023136"/>
    </source>
</evidence>
<evidence type="ECO:0000256" key="2">
    <source>
        <dbReference type="ARBA" id="ARBA00008114"/>
    </source>
</evidence>
<keyword evidence="3" id="KW-0813">Transport</keyword>
<keyword evidence="4 7" id="KW-0812">Transmembrane</keyword>
<dbReference type="PANTHER" id="PTHR43840">
    <property type="entry name" value="MITOCHONDRIAL METAL TRANSPORTER 1-RELATED"/>
    <property type="match status" value="1"/>
</dbReference>
<evidence type="ECO:0000256" key="7">
    <source>
        <dbReference type="SAM" id="Phobius"/>
    </source>
</evidence>
<comment type="similarity">
    <text evidence="2">Belongs to the cation diffusion facilitator (CDF) transporter (TC 2.A.4) family.</text>
</comment>
<protein>
    <submittedName>
        <fullName evidence="10">Magnetosome protein MamM</fullName>
    </submittedName>
</protein>
<dbReference type="NCBIfam" id="TIGR01297">
    <property type="entry name" value="CDF"/>
    <property type="match status" value="1"/>
</dbReference>
<reference evidence="10 11" key="2">
    <citation type="submission" date="2024-09" db="EMBL/GenBank/DDBJ databases">
        <title>Draft genome sequence of Candidatus Magnetaquicoccaceae bacterium FCR-1.</title>
        <authorList>
            <person name="Shimoshige H."/>
            <person name="Shimamura S."/>
            <person name="Taoka A."/>
            <person name="Kobayashi H."/>
            <person name="Maekawa T."/>
        </authorList>
    </citation>
    <scope>NUCLEOTIDE SEQUENCE [LARGE SCALE GENOMIC DNA]</scope>
    <source>
        <strain evidence="10 11">FCR-1</strain>
    </source>
</reference>